<dbReference type="GO" id="GO:0009399">
    <property type="term" value="P:nitrogen fixation"/>
    <property type="evidence" value="ECO:0007669"/>
    <property type="project" value="InterPro"/>
</dbReference>
<dbReference type="InterPro" id="IPR036890">
    <property type="entry name" value="HATPase_C_sf"/>
</dbReference>
<evidence type="ECO:0000256" key="1">
    <source>
        <dbReference type="ARBA" id="ARBA00000085"/>
    </source>
</evidence>
<keyword evidence="3" id="KW-0597">Phosphoprotein</keyword>
<dbReference type="InterPro" id="IPR052162">
    <property type="entry name" value="Sensor_kinase/Photoreceptor"/>
</dbReference>
<dbReference type="SUPFAM" id="SSF55874">
    <property type="entry name" value="ATPase domain of HSP90 chaperone/DNA topoisomerase II/histidine kinase"/>
    <property type="match status" value="1"/>
</dbReference>
<dbReference type="Pfam" id="PF02518">
    <property type="entry name" value="HATPase_c"/>
    <property type="match status" value="1"/>
</dbReference>
<feature type="domain" description="PAC" evidence="9">
    <location>
        <begin position="99"/>
        <end position="153"/>
    </location>
</feature>
<feature type="domain" description="PAS" evidence="8">
    <location>
        <begin position="28"/>
        <end position="72"/>
    </location>
</feature>
<dbReference type="GO" id="GO:0004673">
    <property type="term" value="F:protein histidine kinase activity"/>
    <property type="evidence" value="ECO:0007669"/>
    <property type="project" value="UniProtKB-EC"/>
</dbReference>
<dbReference type="NCBIfam" id="TIGR00229">
    <property type="entry name" value="sensory_box"/>
    <property type="match status" value="1"/>
</dbReference>
<name>A0A2W4QX64_9GAMM</name>
<dbReference type="EMBL" id="QJPH01000359">
    <property type="protein sequence ID" value="PZN76452.1"/>
    <property type="molecule type" value="Genomic_DNA"/>
</dbReference>
<dbReference type="SMART" id="SM00387">
    <property type="entry name" value="HATPase_c"/>
    <property type="match status" value="1"/>
</dbReference>
<dbReference type="InterPro" id="IPR000700">
    <property type="entry name" value="PAS-assoc_C"/>
</dbReference>
<dbReference type="InterPro" id="IPR005467">
    <property type="entry name" value="His_kinase_dom"/>
</dbReference>
<dbReference type="Gene3D" id="3.30.450.20">
    <property type="entry name" value="PAS domain"/>
    <property type="match status" value="2"/>
</dbReference>
<dbReference type="PANTHER" id="PTHR43304:SF1">
    <property type="entry name" value="PAC DOMAIN-CONTAINING PROTEIN"/>
    <property type="match status" value="1"/>
</dbReference>
<organism evidence="10 11">
    <name type="scientific">Candidatus Methylumidiphilus alinenensis</name>
    <dbReference type="NCBI Taxonomy" id="2202197"/>
    <lineage>
        <taxon>Bacteria</taxon>
        <taxon>Pseudomonadati</taxon>
        <taxon>Pseudomonadota</taxon>
        <taxon>Gammaproteobacteria</taxon>
        <taxon>Methylococcales</taxon>
        <taxon>Candidatus Methylumidiphilus</taxon>
    </lineage>
</organism>
<dbReference type="SMART" id="SM00086">
    <property type="entry name" value="PAC"/>
    <property type="match status" value="1"/>
</dbReference>
<sequence length="535" mass="60652">MKKSQSAPSMEPENPSGGEVLHPTQKFPQGLFAETVRQAPIAIAITDSKANIVYVNKAFTEITGYAPNESIGCNQSMLSDRRTPRKVYEELWSKLEEQIPWQGLLLNRHHDGHPYLADLTIAPILNLQGETTHYIGMHRDITEVYQLQQQVVDQKLLIETVVDSMPVATLLLDEADCIVLDNQAYKKMDSDLGLREPSKMFMQILREEMGKEWDILKEKNLGFRNREVRYDRGGRHGPRWFSCSGTWFSRDSGGVDAFFKQTSRTYLLLTLDDVTQQKKNEGEIRFNALKALMAEEEKIQSLRETLLGAMHHIQGPINLLNAAKTLLERRGEERQNPALLDILEQILAAGEESLDRLKQCIPETDEIASSMVNLNQILHECIVLLTQRLLAAGVVIDWQPTPILPSIMGQENLLRAMFKHVMENAIDAMNQSGVQKRELRISTWPDEETVHVCIEDTGPGIPENLHVKVFEPFFSTKSGGGRRHSGMGLTMVQEVINQHLGLIRFDPTYRQGCRVHIQLQTHAQQNSGKRPYAYG</sequence>
<dbReference type="NCBIfam" id="TIGR02938">
    <property type="entry name" value="nifL_nitrog"/>
    <property type="match status" value="1"/>
</dbReference>
<dbReference type="InterPro" id="IPR000014">
    <property type="entry name" value="PAS"/>
</dbReference>
<keyword evidence="4" id="KW-0808">Transferase</keyword>
<comment type="caution">
    <text evidence="10">The sequence shown here is derived from an EMBL/GenBank/DDBJ whole genome shotgun (WGS) entry which is preliminary data.</text>
</comment>
<evidence type="ECO:0000256" key="6">
    <source>
        <dbReference type="SAM" id="MobiDB-lite"/>
    </source>
</evidence>
<gene>
    <name evidence="10" type="primary">nifL</name>
    <name evidence="10" type="ORF">DM484_16590</name>
</gene>
<dbReference type="Pfam" id="PF00989">
    <property type="entry name" value="PAS"/>
    <property type="match status" value="1"/>
</dbReference>
<protein>
    <recommendedName>
        <fullName evidence="2">histidine kinase</fullName>
        <ecNumber evidence="2">2.7.13.3</ecNumber>
    </recommendedName>
</protein>
<dbReference type="InterPro" id="IPR003594">
    <property type="entry name" value="HATPase_dom"/>
</dbReference>
<dbReference type="InterPro" id="IPR001610">
    <property type="entry name" value="PAC"/>
</dbReference>
<evidence type="ECO:0000259" key="9">
    <source>
        <dbReference type="PROSITE" id="PS50113"/>
    </source>
</evidence>
<dbReference type="PROSITE" id="PS50109">
    <property type="entry name" value="HIS_KIN"/>
    <property type="match status" value="1"/>
</dbReference>
<dbReference type="CDD" id="cd00130">
    <property type="entry name" value="PAS"/>
    <property type="match status" value="1"/>
</dbReference>
<keyword evidence="5" id="KW-0418">Kinase</keyword>
<evidence type="ECO:0000256" key="5">
    <source>
        <dbReference type="ARBA" id="ARBA00022777"/>
    </source>
</evidence>
<dbReference type="AlphaFoldDB" id="A0A2W4QX64"/>
<dbReference type="EC" id="2.7.13.3" evidence="2"/>
<dbReference type="InterPro" id="IPR014285">
    <property type="entry name" value="N_fixation_neg-reg_NifL"/>
</dbReference>
<evidence type="ECO:0000256" key="3">
    <source>
        <dbReference type="ARBA" id="ARBA00022553"/>
    </source>
</evidence>
<accession>A0A2W4QX64</accession>
<evidence type="ECO:0000313" key="10">
    <source>
        <dbReference type="EMBL" id="PZN76452.1"/>
    </source>
</evidence>
<dbReference type="InterPro" id="IPR004358">
    <property type="entry name" value="Sig_transdc_His_kin-like_C"/>
</dbReference>
<comment type="catalytic activity">
    <reaction evidence="1">
        <text>ATP + protein L-histidine = ADP + protein N-phospho-L-histidine.</text>
        <dbReference type="EC" id="2.7.13.3"/>
    </reaction>
</comment>
<proteinExistence type="predicted"/>
<feature type="domain" description="Histidine kinase" evidence="7">
    <location>
        <begin position="308"/>
        <end position="523"/>
    </location>
</feature>
<dbReference type="InterPro" id="IPR035965">
    <property type="entry name" value="PAS-like_dom_sf"/>
</dbReference>
<dbReference type="GO" id="GO:0007165">
    <property type="term" value="P:signal transduction"/>
    <property type="evidence" value="ECO:0007669"/>
    <property type="project" value="InterPro"/>
</dbReference>
<dbReference type="InterPro" id="IPR013767">
    <property type="entry name" value="PAS_fold"/>
</dbReference>
<dbReference type="PRINTS" id="PR00344">
    <property type="entry name" value="BCTRLSENSOR"/>
</dbReference>
<evidence type="ECO:0000256" key="2">
    <source>
        <dbReference type="ARBA" id="ARBA00012438"/>
    </source>
</evidence>
<dbReference type="GO" id="GO:0006355">
    <property type="term" value="P:regulation of DNA-templated transcription"/>
    <property type="evidence" value="ECO:0007669"/>
    <property type="project" value="InterPro"/>
</dbReference>
<feature type="region of interest" description="Disordered" evidence="6">
    <location>
        <begin position="1"/>
        <end position="24"/>
    </location>
</feature>
<dbReference type="PROSITE" id="PS50112">
    <property type="entry name" value="PAS"/>
    <property type="match status" value="1"/>
</dbReference>
<dbReference type="PANTHER" id="PTHR43304">
    <property type="entry name" value="PHYTOCHROME-LIKE PROTEIN CPH1"/>
    <property type="match status" value="1"/>
</dbReference>
<dbReference type="PROSITE" id="PS50113">
    <property type="entry name" value="PAC"/>
    <property type="match status" value="1"/>
</dbReference>
<evidence type="ECO:0000313" key="11">
    <source>
        <dbReference type="Proteomes" id="UP000249396"/>
    </source>
</evidence>
<dbReference type="Gene3D" id="3.30.565.10">
    <property type="entry name" value="Histidine kinase-like ATPase, C-terminal domain"/>
    <property type="match status" value="1"/>
</dbReference>
<evidence type="ECO:0000259" key="8">
    <source>
        <dbReference type="PROSITE" id="PS50112"/>
    </source>
</evidence>
<evidence type="ECO:0000256" key="4">
    <source>
        <dbReference type="ARBA" id="ARBA00022679"/>
    </source>
</evidence>
<dbReference type="Proteomes" id="UP000249396">
    <property type="component" value="Unassembled WGS sequence"/>
</dbReference>
<evidence type="ECO:0000259" key="7">
    <source>
        <dbReference type="PROSITE" id="PS50109"/>
    </source>
</evidence>
<dbReference type="SUPFAM" id="SSF55785">
    <property type="entry name" value="PYP-like sensor domain (PAS domain)"/>
    <property type="match status" value="1"/>
</dbReference>
<reference evidence="10 11" key="1">
    <citation type="journal article" date="2018" name="Aquat. Microb. Ecol.">
        <title>Gammaproteobacterial methanotrophs dominate.</title>
        <authorList>
            <person name="Rissanen A.J."/>
            <person name="Saarenheimo J."/>
            <person name="Tiirola M."/>
            <person name="Peura S."/>
            <person name="Aalto S.L."/>
            <person name="Karvinen A."/>
            <person name="Nykanen H."/>
        </authorList>
    </citation>
    <scope>NUCLEOTIDE SEQUENCE [LARGE SCALE GENOMIC DNA]</scope>
    <source>
        <strain evidence="10">AMbin10</strain>
    </source>
</reference>